<gene>
    <name evidence="3" type="ORF">ACFF45_12395</name>
</gene>
<dbReference type="InterPro" id="IPR032466">
    <property type="entry name" value="Metal_Hydrolase"/>
</dbReference>
<dbReference type="InterPro" id="IPR006680">
    <property type="entry name" value="Amidohydro-rel"/>
</dbReference>
<evidence type="ECO:0000313" key="4">
    <source>
        <dbReference type="Proteomes" id="UP001589709"/>
    </source>
</evidence>
<dbReference type="InterPro" id="IPR032465">
    <property type="entry name" value="ACMSD"/>
</dbReference>
<name>A0ABV5MZM4_9ACTN</name>
<dbReference type="RefSeq" id="WP_381345668.1">
    <property type="nucleotide sequence ID" value="NZ_JBHMCY010000018.1"/>
</dbReference>
<dbReference type="Pfam" id="PF04909">
    <property type="entry name" value="Amidohydro_2"/>
    <property type="match status" value="1"/>
</dbReference>
<comment type="caution">
    <text evidence="3">The sequence shown here is derived from an EMBL/GenBank/DDBJ whole genome shotgun (WGS) entry which is preliminary data.</text>
</comment>
<organism evidence="3 4">
    <name type="scientific">Streptomyces cinereospinus</name>
    <dbReference type="NCBI Taxonomy" id="285561"/>
    <lineage>
        <taxon>Bacteria</taxon>
        <taxon>Bacillati</taxon>
        <taxon>Actinomycetota</taxon>
        <taxon>Actinomycetes</taxon>
        <taxon>Kitasatosporales</taxon>
        <taxon>Streptomycetaceae</taxon>
        <taxon>Streptomyces</taxon>
    </lineage>
</organism>
<dbReference type="Gene3D" id="3.20.20.140">
    <property type="entry name" value="Metal-dependent hydrolases"/>
    <property type="match status" value="1"/>
</dbReference>
<evidence type="ECO:0000256" key="1">
    <source>
        <dbReference type="ARBA" id="ARBA00023239"/>
    </source>
</evidence>
<feature type="domain" description="Amidohydrolase-related" evidence="2">
    <location>
        <begin position="6"/>
        <end position="317"/>
    </location>
</feature>
<dbReference type="SUPFAM" id="SSF51556">
    <property type="entry name" value="Metallo-dependent hydrolases"/>
    <property type="match status" value="1"/>
</dbReference>
<reference evidence="3 4" key="1">
    <citation type="submission" date="2024-09" db="EMBL/GenBank/DDBJ databases">
        <authorList>
            <person name="Sun Q."/>
            <person name="Mori K."/>
        </authorList>
    </citation>
    <scope>NUCLEOTIDE SEQUENCE [LARGE SCALE GENOMIC DNA]</scope>
    <source>
        <strain evidence="3 4">JCM 6917</strain>
    </source>
</reference>
<dbReference type="PANTHER" id="PTHR21240:SF28">
    <property type="entry name" value="ISO-OROTATE DECARBOXYLASE (EUROFUNG)"/>
    <property type="match status" value="1"/>
</dbReference>
<keyword evidence="1" id="KW-0456">Lyase</keyword>
<protein>
    <submittedName>
        <fullName evidence="3">Amidohydrolase family protein</fullName>
    </submittedName>
</protein>
<dbReference type="EMBL" id="JBHMCY010000018">
    <property type="protein sequence ID" value="MFB9463483.1"/>
    <property type="molecule type" value="Genomic_DNA"/>
</dbReference>
<dbReference type="PANTHER" id="PTHR21240">
    <property type="entry name" value="2-AMINO-3-CARBOXYLMUCONATE-6-SEMIALDEHYDE DECARBOXYLASE"/>
    <property type="match status" value="1"/>
</dbReference>
<evidence type="ECO:0000259" key="2">
    <source>
        <dbReference type="Pfam" id="PF04909"/>
    </source>
</evidence>
<dbReference type="Proteomes" id="UP001589709">
    <property type="component" value="Unassembled WGS sequence"/>
</dbReference>
<proteinExistence type="predicted"/>
<sequence>MSPNRIDVHAHYTGGTVDETFRNGFALAGGFKMSVQWSPQAALEYMDRQGIATQILSAPWTFTGTADDPGFATRWARRVNEEYAQLIEEYPGRFGAFAALPGDSAEAMLEELAYALDTLHLDGVMLNSNTAGRYLGEDWAEPLLAELHRRQVPVFLHPFDSPVIADHLGFGRASSVCEFPFDTARNVINALYRGVFQRYPDLKLILAHCGGALPTLGWRIAEHSTMGTGPRDAALDAAQVTRALSGLYYETALAGGRHSILPTLEVTGADHILFGTDWPAAPEATVERAIEQLMTNSALTDAQRAAVQRDNALALFPRFA</sequence>
<accession>A0ABV5MZM4</accession>
<evidence type="ECO:0000313" key="3">
    <source>
        <dbReference type="EMBL" id="MFB9463483.1"/>
    </source>
</evidence>
<keyword evidence="4" id="KW-1185">Reference proteome</keyword>